<dbReference type="InterPro" id="IPR050431">
    <property type="entry name" value="Adaptor_comp_med_subunit"/>
</dbReference>
<dbReference type="STRING" id="148818.A0A4Q9L8J2"/>
<comment type="caution">
    <text evidence="2">The sequence shown here is derived from an EMBL/GenBank/DDBJ whole genome shotgun (WGS) entry which is preliminary data.</text>
</comment>
<dbReference type="InterPro" id="IPR036168">
    <property type="entry name" value="AP2_Mu_C_sf"/>
</dbReference>
<evidence type="ECO:0000313" key="2">
    <source>
        <dbReference type="EMBL" id="TBU03914.1"/>
    </source>
</evidence>
<sequence length="387" mass="44657">MYQDICIVDKNDILIYGVRRIENPTNVIYHDDIKIYISSKCHSIIQNYLVNEFIETLAGVIGNLNSKTLKSHFFDLLTLKSEINTNNLLENIKNNIDRKIETVKKFTNNESEIMLDVIEELNVIMDIKGNILRNNLNGKISAPKSKKTKNYFYLNLSVPQNLEFINLEDNIDTNSEKMGITEDCFRNEIKEYGNNCNDLESKNGSEDKKPVLDPILNNVVLLKQNTYLNANKIFSESKFQTPVTLKFSDQSLIRYKSIPPKPPIQLTLEKNYILLSCRMKEINNINIKILLPYNSHSVSSSSENGKATFFEKDSIIIWNVTNIKNESAKLILNYQSFQNQKLRGILIDFECLFFSCTGLTIKDVGLKEKTAIWAKYLFKSGRYEIRI</sequence>
<name>A0A4Q9L8J2_9MICR</name>
<accession>A0A4Q9L8J2</accession>
<keyword evidence="3" id="KW-1185">Reference proteome</keyword>
<proteinExistence type="predicted"/>
<dbReference type="Proteomes" id="UP000291404">
    <property type="component" value="Unassembled WGS sequence"/>
</dbReference>
<dbReference type="SUPFAM" id="SSF49447">
    <property type="entry name" value="Second domain of Mu2 adaptin subunit (ap50) of ap2 adaptor"/>
    <property type="match status" value="1"/>
</dbReference>
<dbReference type="VEuPathDB" id="MicrosporidiaDB:CWI39_1579p0010"/>
<feature type="domain" description="MHD" evidence="1">
    <location>
        <begin position="110"/>
        <end position="386"/>
    </location>
</feature>
<evidence type="ECO:0000259" key="1">
    <source>
        <dbReference type="PROSITE" id="PS51072"/>
    </source>
</evidence>
<gene>
    <name evidence="2" type="ORF">CWI36_0841p0020</name>
</gene>
<dbReference type="InterPro" id="IPR028565">
    <property type="entry name" value="MHD"/>
</dbReference>
<organism evidence="2 3">
    <name type="scientific">Hamiltosporidium magnivora</name>
    <dbReference type="NCBI Taxonomy" id="148818"/>
    <lineage>
        <taxon>Eukaryota</taxon>
        <taxon>Fungi</taxon>
        <taxon>Fungi incertae sedis</taxon>
        <taxon>Microsporidia</taxon>
        <taxon>Dubosqiidae</taxon>
        <taxon>Hamiltosporidium</taxon>
    </lineage>
</organism>
<dbReference type="Gene3D" id="2.60.40.1170">
    <property type="entry name" value="Mu homology domain, subdomain B"/>
    <property type="match status" value="2"/>
</dbReference>
<dbReference type="VEuPathDB" id="MicrosporidiaDB:CWI36_0841p0020"/>
<reference evidence="2 3" key="1">
    <citation type="submission" date="2017-12" db="EMBL/GenBank/DDBJ databases">
        <authorList>
            <person name="Pombert J.-F."/>
            <person name="Haag K.L."/>
            <person name="Ebert D."/>
        </authorList>
    </citation>
    <scope>NUCLEOTIDE SEQUENCE [LARGE SCALE GENOMIC DNA]</scope>
    <source>
        <strain evidence="2">BE-OM-2</strain>
    </source>
</reference>
<evidence type="ECO:0000313" key="3">
    <source>
        <dbReference type="Proteomes" id="UP000291404"/>
    </source>
</evidence>
<protein>
    <submittedName>
        <fullName evidence="2">Putative subunit of adaptor complex</fullName>
    </submittedName>
</protein>
<dbReference type="Pfam" id="PF00928">
    <property type="entry name" value="Adap_comp_sub"/>
    <property type="match status" value="1"/>
</dbReference>
<dbReference type="PANTHER" id="PTHR10529">
    <property type="entry name" value="AP COMPLEX SUBUNIT MU"/>
    <property type="match status" value="1"/>
</dbReference>
<dbReference type="PROSITE" id="PS51072">
    <property type="entry name" value="MHD"/>
    <property type="match status" value="1"/>
</dbReference>
<dbReference type="EMBL" id="PITI01000841">
    <property type="protein sequence ID" value="TBU03914.1"/>
    <property type="molecule type" value="Genomic_DNA"/>
</dbReference>
<dbReference type="AlphaFoldDB" id="A0A4Q9L8J2"/>